<accession>A0ABS9BDJ3</accession>
<dbReference type="SMART" id="SM01419">
    <property type="entry name" value="Thiol-ester_cl"/>
    <property type="match status" value="1"/>
</dbReference>
<evidence type="ECO:0000313" key="5">
    <source>
        <dbReference type="EMBL" id="MCF1713642.1"/>
    </source>
</evidence>
<organism evidence="5 6">
    <name type="scientific">Flavihumibacter fluminis</name>
    <dbReference type="NCBI Taxonomy" id="2909236"/>
    <lineage>
        <taxon>Bacteria</taxon>
        <taxon>Pseudomonadati</taxon>
        <taxon>Bacteroidota</taxon>
        <taxon>Chitinophagia</taxon>
        <taxon>Chitinophagales</taxon>
        <taxon>Chitinophagaceae</taxon>
        <taxon>Flavihumibacter</taxon>
    </lineage>
</organism>
<feature type="domain" description="Alpha-2-macroglobulin bait region" evidence="3">
    <location>
        <begin position="928"/>
        <end position="1066"/>
    </location>
</feature>
<dbReference type="Pfam" id="PF17973">
    <property type="entry name" value="bMG10"/>
    <property type="match status" value="1"/>
</dbReference>
<dbReference type="PANTHER" id="PTHR40094">
    <property type="entry name" value="ALPHA-2-MACROGLOBULIN HOMOLOG"/>
    <property type="match status" value="1"/>
</dbReference>
<dbReference type="RefSeq" id="WP_234864170.1">
    <property type="nucleotide sequence ID" value="NZ_JAKEVY010000001.1"/>
</dbReference>
<proteinExistence type="inferred from homology"/>
<evidence type="ECO:0000313" key="6">
    <source>
        <dbReference type="Proteomes" id="UP001200145"/>
    </source>
</evidence>
<name>A0ABS9BDJ3_9BACT</name>
<dbReference type="Gene3D" id="2.60.40.1930">
    <property type="match status" value="1"/>
</dbReference>
<dbReference type="InterPro" id="IPR047565">
    <property type="entry name" value="Alpha-macroglob_thiol-ester_cl"/>
</dbReference>
<keyword evidence="2" id="KW-0732">Signal</keyword>
<dbReference type="InterPro" id="IPR041462">
    <property type="entry name" value="Bact_A2M_MG6"/>
</dbReference>
<dbReference type="Pfam" id="PF11974">
    <property type="entry name" value="bMG3"/>
    <property type="match status" value="1"/>
</dbReference>
<dbReference type="SMART" id="SM01359">
    <property type="entry name" value="A2M_N_2"/>
    <property type="match status" value="1"/>
</dbReference>
<dbReference type="InterPro" id="IPR002890">
    <property type="entry name" value="MG2"/>
</dbReference>
<dbReference type="InterPro" id="IPR041246">
    <property type="entry name" value="Bact_MG10"/>
</dbReference>
<dbReference type="PROSITE" id="PS51257">
    <property type="entry name" value="PROKAR_LIPOPROTEIN"/>
    <property type="match status" value="1"/>
</dbReference>
<dbReference type="InterPro" id="IPR051802">
    <property type="entry name" value="YfhM-like"/>
</dbReference>
<dbReference type="Pfam" id="PF00207">
    <property type="entry name" value="A2M"/>
    <property type="match status" value="1"/>
</dbReference>
<evidence type="ECO:0000259" key="4">
    <source>
        <dbReference type="SMART" id="SM01360"/>
    </source>
</evidence>
<dbReference type="Pfam" id="PF17962">
    <property type="entry name" value="bMG6"/>
    <property type="match status" value="1"/>
</dbReference>
<keyword evidence="6" id="KW-1185">Reference proteome</keyword>
<dbReference type="Proteomes" id="UP001200145">
    <property type="component" value="Unassembled WGS sequence"/>
</dbReference>
<reference evidence="5 6" key="1">
    <citation type="submission" date="2022-01" db="EMBL/GenBank/DDBJ databases">
        <title>Flavihumibacter sp. nov., isolated from sediment of a river.</title>
        <authorList>
            <person name="Liu H."/>
        </authorList>
    </citation>
    <scope>NUCLEOTIDE SEQUENCE [LARGE SCALE GENOMIC DNA]</scope>
    <source>
        <strain evidence="5 6">RY-1</strain>
    </source>
</reference>
<dbReference type="CDD" id="cd02891">
    <property type="entry name" value="A2M_like"/>
    <property type="match status" value="1"/>
</dbReference>
<dbReference type="InterPro" id="IPR001599">
    <property type="entry name" value="Macroglobln_a2"/>
</dbReference>
<dbReference type="Pfam" id="PF01835">
    <property type="entry name" value="MG2"/>
    <property type="match status" value="1"/>
</dbReference>
<evidence type="ECO:0000256" key="2">
    <source>
        <dbReference type="ARBA" id="ARBA00022729"/>
    </source>
</evidence>
<evidence type="ECO:0000256" key="1">
    <source>
        <dbReference type="ARBA" id="ARBA00010556"/>
    </source>
</evidence>
<protein>
    <submittedName>
        <fullName evidence="5">MG2 domain-containing protein</fullName>
    </submittedName>
</protein>
<evidence type="ECO:0000259" key="3">
    <source>
        <dbReference type="SMART" id="SM01359"/>
    </source>
</evidence>
<dbReference type="SUPFAM" id="SSF48239">
    <property type="entry name" value="Terpenoid cyclases/Protein prenyltransferases"/>
    <property type="match status" value="1"/>
</dbReference>
<feature type="domain" description="Alpha-2-macroglobulin" evidence="4">
    <location>
        <begin position="1130"/>
        <end position="1218"/>
    </location>
</feature>
<comment type="similarity">
    <text evidence="1">Belongs to the protease inhibitor I39 (alpha-2-macroglobulin) family. Bacterial alpha-2-macroglobulin subfamily.</text>
</comment>
<dbReference type="InterPro" id="IPR008930">
    <property type="entry name" value="Terpenoid_cyclase/PrenylTrfase"/>
</dbReference>
<dbReference type="PANTHER" id="PTHR40094:SF1">
    <property type="entry name" value="UBIQUITIN DOMAIN-CONTAINING PROTEIN"/>
    <property type="match status" value="1"/>
</dbReference>
<dbReference type="EMBL" id="JAKEVY010000001">
    <property type="protein sequence ID" value="MCF1713642.1"/>
    <property type="molecule type" value="Genomic_DNA"/>
</dbReference>
<dbReference type="SMART" id="SM01360">
    <property type="entry name" value="A2M"/>
    <property type="match status" value="1"/>
</dbReference>
<gene>
    <name evidence="5" type="ORF">L0U88_03240</name>
</gene>
<dbReference type="Pfam" id="PF17972">
    <property type="entry name" value="bMG5"/>
    <property type="match status" value="1"/>
</dbReference>
<dbReference type="Pfam" id="PF07703">
    <property type="entry name" value="A2M_BRD"/>
    <property type="match status" value="1"/>
</dbReference>
<dbReference type="InterPro" id="IPR021868">
    <property type="entry name" value="Alpha_2_Macroglob_MG3"/>
</dbReference>
<dbReference type="Gene3D" id="2.60.40.3710">
    <property type="match status" value="1"/>
</dbReference>
<comment type="caution">
    <text evidence="5">The sequence shown here is derived from an EMBL/GenBank/DDBJ whole genome shotgun (WGS) entry which is preliminary data.</text>
</comment>
<sequence>MFSLKRISFYLILFFSFLACNRKAVVLEYTNAEKEVMPLQNLVFRFNHPIVSDSLLNRWDSTEYVQFEPAIRGKFRWEQSNLLVFSPAAPLLPATNYTARLTSAILNGSAFNQIENGDKLQFSTPLLNLDEINASWVLTEEGSTNPVPQLDLYFNYKLDPSRLKEQLRILKGETAIPYSLLTVGIDSKMTLRLQGLKAEDKDLSLDLVLEKGLTPDGGKQGLKEAVKQPVVLASPFVLTINGVQPEHDGTTGRILVRTSQQVVEAGLKNFITLDPTVAFQVQLMEDGFMISSDAFDSEKSYQLEIKKGLKGILGGQLKEEQTESIAFGALEPSIRFMNGKASYLSAEGARNIEIKIVNVPKLKLVVSKIYESNLLAANRYGYYPKESNGVGDYDEYYYEGEGDFTLGDVIYEKEIDTRSLPRVGSSQLLEFNLEDRLPELKGAYHIKVRSMDDYWVSDNRMISLSDIGLIVKEGQEKIFVFTNSIASATALTGVNLVAYGANNQVLGMGTTNSEGVAEISYARKEQAGFRPAMVIAKTATDFNYLLFGNTRVNTSRFEVGGKQLNATGLDAFVYTERGIYRPGEQVHFAAIVRDYNWNPVADLPIKGKVLFPTGKEMKSFRKTLNKEGSTDGSIDIPVAALTGTYILELYSGNDVLLTSLPIQVEEFVPDRIKVQTSLDKKELKPGETATLALEAQNFFGPPAANRNYETEIQVKQVLFSPKKYGGYQFSLTNQQSFFDKKMEEGQTDAEGRARISYTVPALYKMIGLLQAKFFTTVFDETGRPVSRMVQADISTQDAFLGIGDNGYDYFPLNQAVKFPLIALNKAEQVVTGQKATVEVIKHEYRTVLSKSGSYFRYESQKEEKILASSTVTISGENSSYSFIPRSPGNYELRLSLPGSTTYVSRTFYSYGHWGGDYTSFEVNTDGNIDIETDKEMYNPGEEVKLLFKTPFSGRLLVTMEQDKVLSYQYLNVEKRSATLTLPISEAHLPNVYITATLIKTHTVSDLPLTVAHGFKGVTVREKRRSIPVEILAEASSRSKKTQQVRVKAVPGSMVTLAAVDNGVLQVTDYKTPDPYGYFYADRALGVNAFDLYPLLFPELKATRSSTGGDGELRMDQRVNPMPNKRVKILSYWSGLVSTGSNGEASFNVEIPAFSGEVRLMAVAHAGNRFGSAEKTMKIADPVVISTALPRFMSPGDSIEIPVTLSNTTAKSMTGSATIKVSGSITASGASEQPVTIDANSEQRLVFTAAANPSIGNGQVKIDVKAGGAVYSEEVDITVRPASTLQKRTGSGAVKANGSVNLNIGDPDFMPTSVRKKLVVSPSPVLELGNILERLVNYPYGCTEQSISAAFPQLYFGDLSELLQKGDASRKAAAANVLEAIRKIKMRQLYNGAVTLWDNDRTEQWWTSIYAAHFLIEARKAGFEVDRSLLETLLNYINQRLSVRNTITYYYNDNQQKKIAPKEVAYSLYVLALGGKSNISVMNYYKSKPDQLSLDSKYLLSAAYALAGDRNRFAELLPSSFSGERSVAVTGGSFYSPLRDEAIALNVLIEVQPDHPQVSGLARNLAQRFKELNWFSTQEASFGMLALGKLAARQANNTATATIQSNGKTIATLKDKLLTVEAASLGNGPVQISANGGPVYYWWEAEGISASGSYKQEDQYLKIRRAFFDRNGKPIAGRNFRQNDLVVVQLTLEKAYAGAIDNVVITDLLPAGFEIENPRIKDIPGMDWIKDAVTPTAMDIRDDRLHLFVDATNNRQVYYYTVRAVSPGTFQQGPVSADAMYNNDYHSYHGAGKIVITSR</sequence>
<dbReference type="Gene3D" id="1.50.10.20">
    <property type="match status" value="1"/>
</dbReference>
<dbReference type="InterPro" id="IPR011625">
    <property type="entry name" value="A2M_N_BRD"/>
</dbReference>
<dbReference type="InterPro" id="IPR041203">
    <property type="entry name" value="Bact_A2M_MG5"/>
</dbReference>